<sequence length="173" mass="19371">IFKIVLPVMHEIEKLALKGLYSVTQEHIISTIVRDQLGQINLANEGPYPDRFALATPEGNLHELPILIAEIICNANRVSTNYLGASHPAECLSEAVNALKCKTIVMGVISSAQWNYEKNIVPYLESMDKYLKNKVKVLLGGGSEVDFPEFKNIENVKVIKSFEDFDKLLIELK</sequence>
<dbReference type="InterPro" id="IPR036724">
    <property type="entry name" value="Cobalamin-bd_sf"/>
</dbReference>
<reference evidence="1" key="1">
    <citation type="submission" date="2018-05" db="EMBL/GenBank/DDBJ databases">
        <authorList>
            <person name="Lanie J.A."/>
            <person name="Ng W.-L."/>
            <person name="Kazmierczak K.M."/>
            <person name="Andrzejewski T.M."/>
            <person name="Davidsen T.M."/>
            <person name="Wayne K.J."/>
            <person name="Tettelin H."/>
            <person name="Glass J.I."/>
            <person name="Rusch D."/>
            <person name="Podicherti R."/>
            <person name="Tsui H.-C.T."/>
            <person name="Winkler M.E."/>
        </authorList>
    </citation>
    <scope>NUCLEOTIDE SEQUENCE</scope>
</reference>
<dbReference type="GO" id="GO:0046872">
    <property type="term" value="F:metal ion binding"/>
    <property type="evidence" value="ECO:0007669"/>
    <property type="project" value="InterPro"/>
</dbReference>
<dbReference type="InterPro" id="IPR036594">
    <property type="entry name" value="Meth_synthase_dom"/>
</dbReference>
<dbReference type="SUPFAM" id="SSF52242">
    <property type="entry name" value="Cobalamin (vitamin B12)-binding domain"/>
    <property type="match status" value="1"/>
</dbReference>
<dbReference type="AlphaFoldDB" id="A0A383AD52"/>
<dbReference type="GO" id="GO:0031419">
    <property type="term" value="F:cobalamin binding"/>
    <property type="evidence" value="ECO:0007669"/>
    <property type="project" value="InterPro"/>
</dbReference>
<proteinExistence type="predicted"/>
<evidence type="ECO:0000313" key="1">
    <source>
        <dbReference type="EMBL" id="SVE05520.1"/>
    </source>
</evidence>
<dbReference type="EMBL" id="UINC01191067">
    <property type="protein sequence ID" value="SVE05520.1"/>
    <property type="molecule type" value="Genomic_DNA"/>
</dbReference>
<accession>A0A383AD52</accession>
<name>A0A383AD52_9ZZZZ</name>
<dbReference type="Gene3D" id="1.10.1240.10">
    <property type="entry name" value="Methionine synthase domain"/>
    <property type="match status" value="1"/>
</dbReference>
<evidence type="ECO:0008006" key="2">
    <source>
        <dbReference type="Google" id="ProtNLM"/>
    </source>
</evidence>
<dbReference type="Gene3D" id="3.40.50.280">
    <property type="entry name" value="Cobalamin-binding domain"/>
    <property type="match status" value="1"/>
</dbReference>
<protein>
    <recommendedName>
        <fullName evidence="2">B12-binding domain-containing protein</fullName>
    </recommendedName>
</protein>
<organism evidence="1">
    <name type="scientific">marine metagenome</name>
    <dbReference type="NCBI Taxonomy" id="408172"/>
    <lineage>
        <taxon>unclassified sequences</taxon>
        <taxon>metagenomes</taxon>
        <taxon>ecological metagenomes</taxon>
    </lineage>
</organism>
<gene>
    <name evidence="1" type="ORF">METZ01_LOCUS458374</name>
</gene>
<feature type="non-terminal residue" evidence="1">
    <location>
        <position position="1"/>
    </location>
</feature>